<dbReference type="Proteomes" id="UP001359886">
    <property type="component" value="Unassembled WGS sequence"/>
</dbReference>
<gene>
    <name evidence="1" type="ORF">V3330_11615</name>
</gene>
<keyword evidence="2" id="KW-1185">Reference proteome</keyword>
<comment type="caution">
    <text evidence="1">The sequence shown here is derived from an EMBL/GenBank/DDBJ whole genome shotgun (WGS) entry which is preliminary data.</text>
</comment>
<dbReference type="AlphaFoldDB" id="A0AAW9R786"/>
<evidence type="ECO:0000313" key="1">
    <source>
        <dbReference type="EMBL" id="MEJ8568274.1"/>
    </source>
</evidence>
<organism evidence="1 2">
    <name type="scientific">Elongatibacter sediminis</name>
    <dbReference type="NCBI Taxonomy" id="3119006"/>
    <lineage>
        <taxon>Bacteria</taxon>
        <taxon>Pseudomonadati</taxon>
        <taxon>Pseudomonadota</taxon>
        <taxon>Gammaproteobacteria</taxon>
        <taxon>Chromatiales</taxon>
        <taxon>Wenzhouxiangellaceae</taxon>
        <taxon>Elongatibacter</taxon>
    </lineage>
</organism>
<accession>A0AAW9R786</accession>
<evidence type="ECO:0000313" key="2">
    <source>
        <dbReference type="Proteomes" id="UP001359886"/>
    </source>
</evidence>
<dbReference type="RefSeq" id="WP_354695595.1">
    <property type="nucleotide sequence ID" value="NZ_JAZHOG010000007.1"/>
</dbReference>
<name>A0AAW9R786_9GAMM</name>
<dbReference type="EMBL" id="JAZHOG010000007">
    <property type="protein sequence ID" value="MEJ8568274.1"/>
    <property type="molecule type" value="Genomic_DNA"/>
</dbReference>
<sequence>MKRGPACLSCEHAQRAELELGLANHVPLRILSKRFGISPNALCSHRKNHMDAELLARLKTTGSDEPIDLEQLRITESEGLLQHLVAVRGRLYRALDKAEEIGNPGDVAKVAAPLHKNLEITGKLLGDLKTGSTVNNLTLIAAPEYHQLRVGLVQALKPFPAARDAVLEVLQQIEQVDRPALEHAA</sequence>
<proteinExistence type="predicted"/>
<protein>
    <submittedName>
        <fullName evidence="1">Uncharacterized protein</fullName>
    </submittedName>
</protein>
<reference evidence="1 2" key="1">
    <citation type="submission" date="2024-02" db="EMBL/GenBank/DDBJ databases">
        <title>A novel Wenzhouxiangellaceae bacterium, isolated from coastal sediments.</title>
        <authorList>
            <person name="Du Z.-J."/>
            <person name="Ye Y.-Q."/>
            <person name="Zhang X.-Y."/>
        </authorList>
    </citation>
    <scope>NUCLEOTIDE SEQUENCE [LARGE SCALE GENOMIC DNA]</scope>
    <source>
        <strain evidence="1 2">CH-27</strain>
    </source>
</reference>